<organism evidence="1 2">
    <name type="scientific">Ascochyta lentis</name>
    <dbReference type="NCBI Taxonomy" id="205686"/>
    <lineage>
        <taxon>Eukaryota</taxon>
        <taxon>Fungi</taxon>
        <taxon>Dikarya</taxon>
        <taxon>Ascomycota</taxon>
        <taxon>Pezizomycotina</taxon>
        <taxon>Dothideomycetes</taxon>
        <taxon>Pleosporomycetidae</taxon>
        <taxon>Pleosporales</taxon>
        <taxon>Pleosporineae</taxon>
        <taxon>Didymellaceae</taxon>
        <taxon>Ascochyta</taxon>
    </lineage>
</organism>
<dbReference type="Proteomes" id="UP000651452">
    <property type="component" value="Unassembled WGS sequence"/>
</dbReference>
<reference evidence="1" key="1">
    <citation type="submission" date="2018-12" db="EMBL/GenBank/DDBJ databases">
        <authorList>
            <person name="Syme R.A."/>
            <person name="Farfan-Caceres L."/>
            <person name="Lichtenzveig J."/>
        </authorList>
    </citation>
    <scope>NUCLEOTIDE SEQUENCE</scope>
    <source>
        <strain evidence="1">Al4</strain>
    </source>
</reference>
<dbReference type="AlphaFoldDB" id="A0A8H7JC65"/>
<keyword evidence="2" id="KW-1185">Reference proteome</keyword>
<protein>
    <submittedName>
        <fullName evidence="1">Uncharacterized protein</fullName>
    </submittedName>
</protein>
<dbReference type="OrthoDB" id="504210at2759"/>
<evidence type="ECO:0000313" key="2">
    <source>
        <dbReference type="Proteomes" id="UP000651452"/>
    </source>
</evidence>
<sequence length="282" mass="31676">MAQTKAIMPEPRALSPLPTGTRALLRSGPEAVAYHIPVSPPTFDAPPLKTTISLPRYSAWTSGLHFHATHTEYLRLVKGAIFVELNGITKRMSALAGGEIDTNTGQLVRSGLVIEVPRFARHNWGRSEHYVDTEENNRIKSQPEEWAEEVIVEEWTDPSDISKPLFFWNLNGIITAQSDTALSSRQRIAKRILGDWWIGLQLFGVFWELDNWPIFINCRNLWPSGGASRGALWINDCAEAITSFVVLFVAKAASMLLDLQAVEQRRTPAALWDAYRKSPRDI</sequence>
<accession>A0A8H7JC65</accession>
<dbReference type="EMBL" id="RZGK01000003">
    <property type="protein sequence ID" value="KAF9700292.1"/>
    <property type="molecule type" value="Genomic_DNA"/>
</dbReference>
<comment type="caution">
    <text evidence="1">The sequence shown here is derived from an EMBL/GenBank/DDBJ whole genome shotgun (WGS) entry which is preliminary data.</text>
</comment>
<name>A0A8H7JC65_9PLEO</name>
<reference evidence="1" key="2">
    <citation type="submission" date="2020-09" db="EMBL/GenBank/DDBJ databases">
        <title>Reference genome assembly for Australian Ascochyta lentis isolate Al4.</title>
        <authorList>
            <person name="Lee R.C."/>
            <person name="Farfan-Caceres L.M."/>
            <person name="Debler J.W."/>
            <person name="Williams A.H."/>
            <person name="Henares B.M."/>
        </authorList>
    </citation>
    <scope>NUCLEOTIDE SEQUENCE</scope>
    <source>
        <strain evidence="1">Al4</strain>
    </source>
</reference>
<evidence type="ECO:0000313" key="1">
    <source>
        <dbReference type="EMBL" id="KAF9700292.1"/>
    </source>
</evidence>
<proteinExistence type="predicted"/>
<gene>
    <name evidence="1" type="ORF">EKO04_001653</name>
</gene>